<dbReference type="Proteomes" id="UP001516400">
    <property type="component" value="Unassembled WGS sequence"/>
</dbReference>
<evidence type="ECO:0008006" key="4">
    <source>
        <dbReference type="Google" id="ProtNLM"/>
    </source>
</evidence>
<sequence>MPLFGNKFSPKKTPLRKGGLQLSNENKLEELVLDNRNVLLQLGHHTLKFQNGEWIPESGADASIYKTNQKLKKQVHELQEENNLLKVKFEILLNLVSSFFLSQMY</sequence>
<organism evidence="2 3">
    <name type="scientific">Cryptolaemus montrouzieri</name>
    <dbReference type="NCBI Taxonomy" id="559131"/>
    <lineage>
        <taxon>Eukaryota</taxon>
        <taxon>Metazoa</taxon>
        <taxon>Ecdysozoa</taxon>
        <taxon>Arthropoda</taxon>
        <taxon>Hexapoda</taxon>
        <taxon>Insecta</taxon>
        <taxon>Pterygota</taxon>
        <taxon>Neoptera</taxon>
        <taxon>Endopterygota</taxon>
        <taxon>Coleoptera</taxon>
        <taxon>Polyphaga</taxon>
        <taxon>Cucujiformia</taxon>
        <taxon>Coccinelloidea</taxon>
        <taxon>Coccinellidae</taxon>
        <taxon>Scymninae</taxon>
        <taxon>Scymnini</taxon>
        <taxon>Cryptolaemus</taxon>
    </lineage>
</organism>
<dbReference type="Pfam" id="PF14645">
    <property type="entry name" value="Chibby"/>
    <property type="match status" value="1"/>
</dbReference>
<name>A0ABD2N453_9CUCU</name>
<dbReference type="AlphaFoldDB" id="A0ABD2N453"/>
<protein>
    <recommendedName>
        <fullName evidence="4">Chibby</fullName>
    </recommendedName>
</protein>
<evidence type="ECO:0000313" key="3">
    <source>
        <dbReference type="Proteomes" id="UP001516400"/>
    </source>
</evidence>
<keyword evidence="3" id="KW-1185">Reference proteome</keyword>
<proteinExistence type="predicted"/>
<evidence type="ECO:0000313" key="2">
    <source>
        <dbReference type="EMBL" id="KAL3273481.1"/>
    </source>
</evidence>
<accession>A0ABD2N453</accession>
<comment type="caution">
    <text evidence="2">The sequence shown here is derived from an EMBL/GenBank/DDBJ whole genome shotgun (WGS) entry which is preliminary data.</text>
</comment>
<evidence type="ECO:0000256" key="1">
    <source>
        <dbReference type="SAM" id="MobiDB-lite"/>
    </source>
</evidence>
<feature type="region of interest" description="Disordered" evidence="1">
    <location>
        <begin position="1"/>
        <end position="20"/>
    </location>
</feature>
<reference evidence="2 3" key="1">
    <citation type="journal article" date="2021" name="BMC Biol.">
        <title>Horizontally acquired antibacterial genes associated with adaptive radiation of ladybird beetles.</title>
        <authorList>
            <person name="Li H.S."/>
            <person name="Tang X.F."/>
            <person name="Huang Y.H."/>
            <person name="Xu Z.Y."/>
            <person name="Chen M.L."/>
            <person name="Du X.Y."/>
            <person name="Qiu B.Y."/>
            <person name="Chen P.T."/>
            <person name="Zhang W."/>
            <person name="Slipinski A."/>
            <person name="Escalona H.E."/>
            <person name="Waterhouse R.M."/>
            <person name="Zwick A."/>
            <person name="Pang H."/>
        </authorList>
    </citation>
    <scope>NUCLEOTIDE SEQUENCE [LARGE SCALE GENOMIC DNA]</scope>
    <source>
        <strain evidence="2">SYSU2018</strain>
    </source>
</reference>
<dbReference type="InterPro" id="IPR028118">
    <property type="entry name" value="Chibby_fam"/>
</dbReference>
<gene>
    <name evidence="2" type="ORF">HHI36_014922</name>
</gene>
<dbReference type="EMBL" id="JABFTP020000062">
    <property type="protein sequence ID" value="KAL3273481.1"/>
    <property type="molecule type" value="Genomic_DNA"/>
</dbReference>